<evidence type="ECO:0000313" key="6">
    <source>
        <dbReference type="EMBL" id="UWZ58747.1"/>
    </source>
</evidence>
<reference evidence="6" key="1">
    <citation type="submission" date="2021-04" db="EMBL/GenBank/DDBJ databases">
        <title>Dactylosporangium aurantiacum NRRL B-8018 full assembly.</title>
        <authorList>
            <person name="Hartkoorn R.C."/>
            <person name="Beaudoing E."/>
            <person name="Hot D."/>
        </authorList>
    </citation>
    <scope>NUCLEOTIDE SEQUENCE</scope>
    <source>
        <strain evidence="6">NRRL B-8018</strain>
    </source>
</reference>
<sequence>MTALEEALDDALDRCPVVAIIRARTTEHVPVVLDVLSAAGITAVEIALTTPGALDAIAAARSAPRGLVIGAGTVLDAGQARAAVAAGAAYLVTPAVVPEAMGVGVPVVCGALTPTEMLAAARAGAALVKVFPIAAAGGVDYLRAVRAPLPHLPLVPTGGVAVEDSAAYLKAGARAVGIGAPLLGDAADGGDPDALAERAAALVKAVTRG</sequence>
<organism evidence="6 7">
    <name type="scientific">Dactylosporangium aurantiacum</name>
    <dbReference type="NCBI Taxonomy" id="35754"/>
    <lineage>
        <taxon>Bacteria</taxon>
        <taxon>Bacillati</taxon>
        <taxon>Actinomycetota</taxon>
        <taxon>Actinomycetes</taxon>
        <taxon>Micromonosporales</taxon>
        <taxon>Micromonosporaceae</taxon>
        <taxon>Dactylosporangium</taxon>
    </lineage>
</organism>
<dbReference type="Gene3D" id="3.20.20.70">
    <property type="entry name" value="Aldolase class I"/>
    <property type="match status" value="1"/>
</dbReference>
<dbReference type="CDD" id="cd00452">
    <property type="entry name" value="KDPG_aldolase"/>
    <property type="match status" value="1"/>
</dbReference>
<dbReference type="InterPro" id="IPR000887">
    <property type="entry name" value="Aldlse_KDPG_KHG"/>
</dbReference>
<dbReference type="OrthoDB" id="9805177at2"/>
<dbReference type="SUPFAM" id="SSF51569">
    <property type="entry name" value="Aldolase"/>
    <property type="match status" value="1"/>
</dbReference>
<dbReference type="PANTHER" id="PTHR30246:SF1">
    <property type="entry name" value="2-DEHYDRO-3-DEOXY-6-PHOSPHOGALACTONATE ALDOLASE-RELATED"/>
    <property type="match status" value="1"/>
</dbReference>
<dbReference type="InterPro" id="IPR013785">
    <property type="entry name" value="Aldolase_TIM"/>
</dbReference>
<dbReference type="EMBL" id="CP073767">
    <property type="protein sequence ID" value="UWZ58747.1"/>
    <property type="molecule type" value="Genomic_DNA"/>
</dbReference>
<comment type="subunit">
    <text evidence="3">Homotrimer.</text>
</comment>
<comment type="similarity">
    <text evidence="2">Belongs to the KHG/KDPG aldolase family.</text>
</comment>
<keyword evidence="7" id="KW-1185">Reference proteome</keyword>
<accession>A0A9Q9IS16</accession>
<evidence type="ECO:0000256" key="1">
    <source>
        <dbReference type="ARBA" id="ARBA00004761"/>
    </source>
</evidence>
<dbReference type="Proteomes" id="UP001058003">
    <property type="component" value="Chromosome"/>
</dbReference>
<dbReference type="AlphaFoldDB" id="A0A9Q9IS16"/>
<dbReference type="KEGG" id="daur:Daura_22805"/>
<evidence type="ECO:0000256" key="4">
    <source>
        <dbReference type="ARBA" id="ARBA00023239"/>
    </source>
</evidence>
<evidence type="ECO:0000313" key="7">
    <source>
        <dbReference type="Proteomes" id="UP001058003"/>
    </source>
</evidence>
<dbReference type="PANTHER" id="PTHR30246">
    <property type="entry name" value="2-KETO-3-DEOXY-6-PHOSPHOGLUCONATE ALDOLASE"/>
    <property type="match status" value="1"/>
</dbReference>
<dbReference type="GO" id="GO:0016829">
    <property type="term" value="F:lyase activity"/>
    <property type="evidence" value="ECO:0007669"/>
    <property type="project" value="UniProtKB-KW"/>
</dbReference>
<proteinExistence type="inferred from homology"/>
<dbReference type="Pfam" id="PF01081">
    <property type="entry name" value="Aldolase"/>
    <property type="match status" value="1"/>
</dbReference>
<protein>
    <submittedName>
        <fullName evidence="6">Bifunctional 4-hydroxy-2-oxoglutarate aldolase/2-dehydro-3-deoxy-phosphogluconate aldolase</fullName>
    </submittedName>
</protein>
<keyword evidence="5" id="KW-0119">Carbohydrate metabolism</keyword>
<keyword evidence="4" id="KW-0456">Lyase</keyword>
<evidence type="ECO:0000256" key="3">
    <source>
        <dbReference type="ARBA" id="ARBA00011233"/>
    </source>
</evidence>
<gene>
    <name evidence="6" type="ORF">Daura_22805</name>
</gene>
<name>A0A9Q9IS16_9ACTN</name>
<evidence type="ECO:0000256" key="2">
    <source>
        <dbReference type="ARBA" id="ARBA00006906"/>
    </source>
</evidence>
<dbReference type="RefSeq" id="WP_033360699.1">
    <property type="nucleotide sequence ID" value="NZ_CP073767.1"/>
</dbReference>
<evidence type="ECO:0000256" key="5">
    <source>
        <dbReference type="ARBA" id="ARBA00023277"/>
    </source>
</evidence>
<comment type="pathway">
    <text evidence="1">Carbohydrate acid metabolism.</text>
</comment>